<feature type="transmembrane region" description="Helical" evidence="7">
    <location>
        <begin position="20"/>
        <end position="39"/>
    </location>
</feature>
<keyword evidence="2 7" id="KW-0812">Transmembrane</keyword>
<feature type="transmembrane region" description="Helical" evidence="7">
    <location>
        <begin position="182"/>
        <end position="202"/>
    </location>
</feature>
<comment type="caution">
    <text evidence="9">The sequence shown here is derived from an EMBL/GenBank/DDBJ whole genome shotgun (WGS) entry which is preliminary data.</text>
</comment>
<proteinExistence type="inferred from homology"/>
<feature type="transmembrane region" description="Helical" evidence="7">
    <location>
        <begin position="214"/>
        <end position="233"/>
    </location>
</feature>
<feature type="domain" description="Rhodopsin" evidence="8">
    <location>
        <begin position="35"/>
        <end position="302"/>
    </location>
</feature>
<comment type="similarity">
    <text evidence="5">Belongs to the SAT4 family.</text>
</comment>
<evidence type="ECO:0000313" key="9">
    <source>
        <dbReference type="EMBL" id="KAK2616208.1"/>
    </source>
</evidence>
<keyword evidence="4 7" id="KW-0472">Membrane</keyword>
<dbReference type="EMBL" id="JASWJB010000008">
    <property type="protein sequence ID" value="KAK2616208.1"/>
    <property type="molecule type" value="Genomic_DNA"/>
</dbReference>
<comment type="subcellular location">
    <subcellularLocation>
        <location evidence="1">Membrane</location>
        <topology evidence="1">Multi-pass membrane protein</topology>
    </subcellularLocation>
</comment>
<accession>A0AAJ0G3S1</accession>
<evidence type="ECO:0000256" key="5">
    <source>
        <dbReference type="ARBA" id="ARBA00038359"/>
    </source>
</evidence>
<dbReference type="InterPro" id="IPR052337">
    <property type="entry name" value="SAT4-like"/>
</dbReference>
<feature type="transmembrane region" description="Helical" evidence="7">
    <location>
        <begin position="51"/>
        <end position="73"/>
    </location>
</feature>
<feature type="transmembrane region" description="Helical" evidence="7">
    <location>
        <begin position="93"/>
        <end position="117"/>
    </location>
</feature>
<gene>
    <name evidence="9" type="ORF">QQS21_000840</name>
</gene>
<evidence type="ECO:0000256" key="2">
    <source>
        <dbReference type="ARBA" id="ARBA00022692"/>
    </source>
</evidence>
<dbReference type="PANTHER" id="PTHR33048">
    <property type="entry name" value="PTH11-LIKE INTEGRAL MEMBRANE PROTEIN (AFU_ORTHOLOGUE AFUA_5G11245)"/>
    <property type="match status" value="1"/>
</dbReference>
<feature type="transmembrane region" description="Helical" evidence="7">
    <location>
        <begin position="129"/>
        <end position="151"/>
    </location>
</feature>
<organism evidence="9 10">
    <name type="scientific">Conoideocrella luteorostrata</name>
    <dbReference type="NCBI Taxonomy" id="1105319"/>
    <lineage>
        <taxon>Eukaryota</taxon>
        <taxon>Fungi</taxon>
        <taxon>Dikarya</taxon>
        <taxon>Ascomycota</taxon>
        <taxon>Pezizomycotina</taxon>
        <taxon>Sordariomycetes</taxon>
        <taxon>Hypocreomycetidae</taxon>
        <taxon>Hypocreales</taxon>
        <taxon>Clavicipitaceae</taxon>
        <taxon>Conoideocrella</taxon>
    </lineage>
</organism>
<dbReference type="AlphaFoldDB" id="A0AAJ0G3S1"/>
<evidence type="ECO:0000256" key="7">
    <source>
        <dbReference type="SAM" id="Phobius"/>
    </source>
</evidence>
<keyword evidence="10" id="KW-1185">Reference proteome</keyword>
<dbReference type="Pfam" id="PF20684">
    <property type="entry name" value="Fung_rhodopsin"/>
    <property type="match status" value="1"/>
</dbReference>
<name>A0AAJ0G3S1_9HYPO</name>
<dbReference type="GO" id="GO:0016020">
    <property type="term" value="C:membrane"/>
    <property type="evidence" value="ECO:0007669"/>
    <property type="project" value="UniProtKB-SubCell"/>
</dbReference>
<feature type="transmembrane region" description="Helical" evidence="7">
    <location>
        <begin position="253"/>
        <end position="271"/>
    </location>
</feature>
<evidence type="ECO:0000256" key="1">
    <source>
        <dbReference type="ARBA" id="ARBA00004141"/>
    </source>
</evidence>
<evidence type="ECO:0000259" key="8">
    <source>
        <dbReference type="Pfam" id="PF20684"/>
    </source>
</evidence>
<dbReference type="PANTHER" id="PTHR33048:SF47">
    <property type="entry name" value="INTEGRAL MEMBRANE PROTEIN-RELATED"/>
    <property type="match status" value="1"/>
</dbReference>
<evidence type="ECO:0000256" key="3">
    <source>
        <dbReference type="ARBA" id="ARBA00022989"/>
    </source>
</evidence>
<feature type="region of interest" description="Disordered" evidence="6">
    <location>
        <begin position="342"/>
        <end position="365"/>
    </location>
</feature>
<evidence type="ECO:0000256" key="6">
    <source>
        <dbReference type="SAM" id="MobiDB-lite"/>
    </source>
</evidence>
<dbReference type="InterPro" id="IPR049326">
    <property type="entry name" value="Rhodopsin_dom_fungi"/>
</dbReference>
<dbReference type="Proteomes" id="UP001251528">
    <property type="component" value="Unassembled WGS sequence"/>
</dbReference>
<reference evidence="9" key="1">
    <citation type="submission" date="2023-06" db="EMBL/GenBank/DDBJ databases">
        <title>Conoideocrella luteorostrata (Hypocreales: Clavicipitaceae), a potential biocontrol fungus for elongate hemlock scale in United States Christmas tree production areas.</title>
        <authorList>
            <person name="Barrett H."/>
            <person name="Lovett B."/>
            <person name="Macias A.M."/>
            <person name="Stajich J.E."/>
            <person name="Kasson M.T."/>
        </authorList>
    </citation>
    <scope>NUCLEOTIDE SEQUENCE</scope>
    <source>
        <strain evidence="9">ARSEF 14590</strain>
    </source>
</reference>
<feature type="compositionally biased region" description="Basic and acidic residues" evidence="6">
    <location>
        <begin position="347"/>
        <end position="365"/>
    </location>
</feature>
<evidence type="ECO:0000313" key="10">
    <source>
        <dbReference type="Proteomes" id="UP001251528"/>
    </source>
</evidence>
<keyword evidence="3 7" id="KW-1133">Transmembrane helix</keyword>
<sequence length="396" mass="44205">MARDFPESDDAALWRRVNTAVPLTFGIIATVAYTMRLYATVMIVRRVRVEDYLMGLAVLLMIGNTASVLIKASNGMGVPDADLPQYRRVNFKLGSWLVIKFWSSSMTFAKLAIILFLRRVVGGKRSNRIALDVLAALVVVWGASNFFYTIWFCTPVAYYWDRSIEGGQCVSNSLYMIESKTIAWSALVMDLAILGIPVPTIWHLRITLRQKIGITFILCIGVIVCIFSGLRAVQFAFFDTSRLSSELYPKKNVSGMFLCIMMTSMLTHNLASSILQGLWTVLENQFTVLCGCLPQLGPFVRRQNANNILSSGKGSGYLGSYEPPNTIRSWGLQRINAIQTSVSGAHDAADGRSKSNSGWRERQNSSELELRGIEVQTTIDQEVSIGHKCEYSYNLR</sequence>
<protein>
    <recommendedName>
        <fullName evidence="8">Rhodopsin domain-containing protein</fullName>
    </recommendedName>
</protein>
<evidence type="ECO:0000256" key="4">
    <source>
        <dbReference type="ARBA" id="ARBA00023136"/>
    </source>
</evidence>